<dbReference type="RefSeq" id="WP_139199392.1">
    <property type="nucleotide sequence ID" value="NZ_FNZG01000001.1"/>
</dbReference>
<evidence type="ECO:0008006" key="4">
    <source>
        <dbReference type="Google" id="ProtNLM"/>
    </source>
</evidence>
<evidence type="ECO:0000313" key="2">
    <source>
        <dbReference type="EMBL" id="SFD00978.1"/>
    </source>
</evidence>
<dbReference type="EMBL" id="FOLX01000001">
    <property type="protein sequence ID" value="SFD00978.1"/>
    <property type="molecule type" value="Genomic_DNA"/>
</dbReference>
<dbReference type="Proteomes" id="UP000231644">
    <property type="component" value="Unassembled WGS sequence"/>
</dbReference>
<dbReference type="AlphaFoldDB" id="A0A1I1NZR4"/>
<feature type="signal peptide" evidence="1">
    <location>
        <begin position="1"/>
        <end position="22"/>
    </location>
</feature>
<protein>
    <recommendedName>
        <fullName evidence="4">VPLPA-CTERM protein sorting domain-containing protein</fullName>
    </recommendedName>
</protein>
<reference evidence="2 3" key="1">
    <citation type="submission" date="2016-10" db="EMBL/GenBank/DDBJ databases">
        <authorList>
            <person name="de Groot N.N."/>
        </authorList>
    </citation>
    <scope>NUCLEOTIDE SEQUENCE [LARGE SCALE GENOMIC DNA]</scope>
    <source>
        <strain evidence="2 3">DSM 29619</strain>
    </source>
</reference>
<proteinExistence type="predicted"/>
<dbReference type="OrthoDB" id="9179883at2"/>
<name>A0A1I1NZR4_9RHOB</name>
<organism evidence="2 3">
    <name type="scientific">Pseudooceanicola nitratireducens</name>
    <dbReference type="NCBI Taxonomy" id="517719"/>
    <lineage>
        <taxon>Bacteria</taxon>
        <taxon>Pseudomonadati</taxon>
        <taxon>Pseudomonadota</taxon>
        <taxon>Alphaproteobacteria</taxon>
        <taxon>Rhodobacterales</taxon>
        <taxon>Paracoccaceae</taxon>
        <taxon>Pseudooceanicola</taxon>
    </lineage>
</organism>
<gene>
    <name evidence="2" type="ORF">SAMN05421762_3148</name>
</gene>
<feature type="chain" id="PRO_5014166063" description="VPLPA-CTERM protein sorting domain-containing protein" evidence="1">
    <location>
        <begin position="23"/>
        <end position="215"/>
    </location>
</feature>
<evidence type="ECO:0000256" key="1">
    <source>
        <dbReference type="SAM" id="SignalP"/>
    </source>
</evidence>
<keyword evidence="3" id="KW-1185">Reference proteome</keyword>
<keyword evidence="1" id="KW-0732">Signal</keyword>
<sequence>MTRLSILLATAATLGFSAPLSAATTYLNIDNISVAVGSGTGTGTFNNTFDNGQTIDKVIDAPTATAQEFHDQTTHIWFTGSAPNQGLELIFTFGVSYDITTLHFWNYTGEGYDVDNVEFTFFNSLGASIGSTSIQPALGSSGGITAQNIALQSPLNTRSVRAYLTGSNGQIDFQNIGFTANVSDPTLDPAPQVPLPAGGLLLLSGLWAVALRRRR</sequence>
<evidence type="ECO:0000313" key="3">
    <source>
        <dbReference type="Proteomes" id="UP000231644"/>
    </source>
</evidence>
<dbReference type="STRING" id="517719.SAMN05421762_3148"/>
<accession>A0A1I1NZR4</accession>